<dbReference type="FunCoup" id="H1XXJ0">
    <property type="interactions" value="66"/>
</dbReference>
<evidence type="ECO:0000313" key="10">
    <source>
        <dbReference type="EMBL" id="EHO43114.1"/>
    </source>
</evidence>
<dbReference type="InterPro" id="IPR051679">
    <property type="entry name" value="DASS-Related_Transporters"/>
</dbReference>
<sequence>MDFQFWYTLILLILTTYFLVKEIFETELTLLSFLFLLILGKVINVKEAFVGFSNEGMLTIGFLFIVAAGLSNSGLMGRLQNFLFGKSNHSGYRKKLMRILFPVTTVSAFINNTPVVALLIPTLKSWTERSNLSPSKFFIPLSYAAILGGMCTLIGTSTNLIIYGLMEESGIKGMEMFEISKIGVPVAISGLLFIVFVVSRFLPDRKEALIKLEENTREFVVALKVTPEYKGIGKTIEEAGLRHLAGLFLFQIERNGEIIAPARPDEVIRVGDRLFFTGLPKTILELQKTPGLKLIEDAALDLKQYDSSQIRPFEVVISNSSPLIGQNVRESNFRQKYDAVIIAIHRNGERIKKKIGDIVLKSGDTLLLLAHKSFLKKYYHSRDFLLVSESVKVPSKPLKNQIIAVGTIALMVTMFVLHLMPIVVAAGLSVMILLLTRTISLEEAREAVDFRVLVIIATAFGIAAGIKNSGVAQFFAHFIILGGSAFGIIGVLAGVFLVASSYTNIITNNAAAALVFPIVLAVTTEMQVDPRPFILTLAIAVSSSFATPISYQTNIMVYGPGGYRFKDFLRVGLPMQLFIMTISVALIYFYYF</sequence>
<dbReference type="PANTHER" id="PTHR43652:SF2">
    <property type="entry name" value="BASIC AMINO ACID ANTIPORTER YFCC-RELATED"/>
    <property type="match status" value="1"/>
</dbReference>
<reference evidence="9 12" key="2">
    <citation type="submission" date="2016-11" db="EMBL/GenBank/DDBJ databases">
        <title>Genomic analysis of Caldithrix abyssi and proposal of a novel bacterial phylum Caldithrichaeota.</title>
        <authorList>
            <person name="Kublanov I."/>
            <person name="Sigalova O."/>
            <person name="Gavrilov S."/>
            <person name="Lebedinsky A."/>
            <person name="Ivanova N."/>
            <person name="Daum C."/>
            <person name="Reddy T."/>
            <person name="Klenk H.P."/>
            <person name="Goker M."/>
            <person name="Reva O."/>
            <person name="Miroshnichenko M."/>
            <person name="Kyprides N."/>
            <person name="Woyke T."/>
            <person name="Gelfand M."/>
        </authorList>
    </citation>
    <scope>NUCLEOTIDE SEQUENCE [LARGE SCALE GENOMIC DNA]</scope>
    <source>
        <strain evidence="9 12">LF13</strain>
    </source>
</reference>
<dbReference type="eggNOG" id="COG0471">
    <property type="taxonomic scope" value="Bacteria"/>
</dbReference>
<evidence type="ECO:0000256" key="4">
    <source>
        <dbReference type="ARBA" id="ARBA00022737"/>
    </source>
</evidence>
<feature type="transmembrane region" description="Helical" evidence="7">
    <location>
        <begin position="534"/>
        <end position="551"/>
    </location>
</feature>
<dbReference type="InParanoid" id="H1XXJ0"/>
<dbReference type="OrthoDB" id="9809303at2"/>
<dbReference type="Pfam" id="PF02080">
    <property type="entry name" value="TrkA_C"/>
    <property type="match status" value="2"/>
</dbReference>
<gene>
    <name evidence="9" type="ORF">Cabys_2454</name>
    <name evidence="10" type="ORF">Calab_3515</name>
</gene>
<dbReference type="RefSeq" id="WP_006930600.1">
    <property type="nucleotide sequence ID" value="NZ_CM001402.1"/>
</dbReference>
<feature type="domain" description="RCK C-terminal" evidence="8">
    <location>
        <begin position="300"/>
        <end position="384"/>
    </location>
</feature>
<dbReference type="Pfam" id="PF03600">
    <property type="entry name" value="CitMHS"/>
    <property type="match status" value="1"/>
</dbReference>
<dbReference type="GO" id="GO:0006813">
    <property type="term" value="P:potassium ion transport"/>
    <property type="evidence" value="ECO:0007669"/>
    <property type="project" value="InterPro"/>
</dbReference>
<dbReference type="FunFam" id="3.30.70.1450:FF:000009">
    <property type="entry name" value="SLC13 family permease"/>
    <property type="match status" value="1"/>
</dbReference>
<dbReference type="Proteomes" id="UP000004671">
    <property type="component" value="Chromosome"/>
</dbReference>
<organism evidence="10 11">
    <name type="scientific">Caldithrix abyssi DSM 13497</name>
    <dbReference type="NCBI Taxonomy" id="880073"/>
    <lineage>
        <taxon>Bacteria</taxon>
        <taxon>Pseudomonadati</taxon>
        <taxon>Calditrichota</taxon>
        <taxon>Calditrichia</taxon>
        <taxon>Calditrichales</taxon>
        <taxon>Calditrichaceae</taxon>
        <taxon>Caldithrix</taxon>
    </lineage>
</organism>
<evidence type="ECO:0000256" key="3">
    <source>
        <dbReference type="ARBA" id="ARBA00022692"/>
    </source>
</evidence>
<feature type="transmembrane region" description="Helical" evidence="7">
    <location>
        <begin position="26"/>
        <end position="45"/>
    </location>
</feature>
<dbReference type="EMBL" id="CP018099">
    <property type="protein sequence ID" value="APF19203.1"/>
    <property type="molecule type" value="Genomic_DNA"/>
</dbReference>
<evidence type="ECO:0000256" key="6">
    <source>
        <dbReference type="ARBA" id="ARBA00023136"/>
    </source>
</evidence>
<dbReference type="AlphaFoldDB" id="H1XXJ0"/>
<dbReference type="Gene3D" id="3.30.70.1450">
    <property type="entry name" value="Regulator of K+ conductance, C-terminal domain"/>
    <property type="match status" value="2"/>
</dbReference>
<feature type="transmembrane region" description="Helical" evidence="7">
    <location>
        <begin position="99"/>
        <end position="120"/>
    </location>
</feature>
<feature type="transmembrane region" description="Helical" evidence="7">
    <location>
        <begin position="182"/>
        <end position="202"/>
    </location>
</feature>
<keyword evidence="4" id="KW-0677">Repeat</keyword>
<dbReference type="STRING" id="880073.Cabys_2454"/>
<feature type="domain" description="RCK C-terminal" evidence="8">
    <location>
        <begin position="207"/>
        <end position="292"/>
    </location>
</feature>
<accession>H1XXJ0</accession>
<evidence type="ECO:0000259" key="8">
    <source>
        <dbReference type="PROSITE" id="PS51202"/>
    </source>
</evidence>
<feature type="transmembrane region" description="Helical" evidence="7">
    <location>
        <begin position="5"/>
        <end position="20"/>
    </location>
</feature>
<dbReference type="PANTHER" id="PTHR43652">
    <property type="entry name" value="BASIC AMINO ACID ANTIPORTER YFCC-RELATED"/>
    <property type="match status" value="1"/>
</dbReference>
<dbReference type="InterPro" id="IPR036721">
    <property type="entry name" value="RCK_C_sf"/>
</dbReference>
<feature type="transmembrane region" description="Helical" evidence="7">
    <location>
        <begin position="141"/>
        <end position="162"/>
    </location>
</feature>
<reference evidence="10 11" key="1">
    <citation type="submission" date="2011-09" db="EMBL/GenBank/DDBJ databases">
        <title>The permanent draft genome of Caldithrix abyssi DSM 13497.</title>
        <authorList>
            <consortium name="US DOE Joint Genome Institute (JGI-PGF)"/>
            <person name="Lucas S."/>
            <person name="Han J."/>
            <person name="Lapidus A."/>
            <person name="Bruce D."/>
            <person name="Goodwin L."/>
            <person name="Pitluck S."/>
            <person name="Peters L."/>
            <person name="Kyrpides N."/>
            <person name="Mavromatis K."/>
            <person name="Ivanova N."/>
            <person name="Mikhailova N."/>
            <person name="Chertkov O."/>
            <person name="Detter J.C."/>
            <person name="Tapia R."/>
            <person name="Han C."/>
            <person name="Land M."/>
            <person name="Hauser L."/>
            <person name="Markowitz V."/>
            <person name="Cheng J.-F."/>
            <person name="Hugenholtz P."/>
            <person name="Woyke T."/>
            <person name="Wu D."/>
            <person name="Spring S."/>
            <person name="Brambilla E."/>
            <person name="Klenk H.-P."/>
            <person name="Eisen J.A."/>
        </authorList>
    </citation>
    <scope>NUCLEOTIDE SEQUENCE [LARGE SCALE GENOMIC DNA]</scope>
    <source>
        <strain evidence="10 11">DSM 13497</strain>
    </source>
</reference>
<dbReference type="PROSITE" id="PS51202">
    <property type="entry name" value="RCK_C"/>
    <property type="match status" value="2"/>
</dbReference>
<dbReference type="KEGG" id="caby:Cabys_2454"/>
<dbReference type="InterPro" id="IPR004680">
    <property type="entry name" value="Cit_transptr-like_dom"/>
</dbReference>
<feature type="transmembrane region" description="Helical" evidence="7">
    <location>
        <begin position="402"/>
        <end position="435"/>
    </location>
</feature>
<dbReference type="PaxDb" id="880073-Calab_3515"/>
<evidence type="ECO:0000313" key="11">
    <source>
        <dbReference type="Proteomes" id="UP000004671"/>
    </source>
</evidence>
<keyword evidence="11" id="KW-1185">Reference proteome</keyword>
<feature type="transmembrane region" description="Helical" evidence="7">
    <location>
        <begin position="447"/>
        <end position="466"/>
    </location>
</feature>
<keyword evidence="2" id="KW-0813">Transport</keyword>
<evidence type="ECO:0000256" key="7">
    <source>
        <dbReference type="SAM" id="Phobius"/>
    </source>
</evidence>
<evidence type="ECO:0000256" key="5">
    <source>
        <dbReference type="ARBA" id="ARBA00022989"/>
    </source>
</evidence>
<dbReference type="EMBL" id="CM001402">
    <property type="protein sequence ID" value="EHO43114.1"/>
    <property type="molecule type" value="Genomic_DNA"/>
</dbReference>
<dbReference type="GO" id="GO:0005886">
    <property type="term" value="C:plasma membrane"/>
    <property type="evidence" value="ECO:0007669"/>
    <property type="project" value="TreeGrafter"/>
</dbReference>
<dbReference type="Proteomes" id="UP000183868">
    <property type="component" value="Chromosome"/>
</dbReference>
<feature type="transmembrane region" description="Helical" evidence="7">
    <location>
        <begin position="505"/>
        <end position="522"/>
    </location>
</feature>
<comment type="subcellular location">
    <subcellularLocation>
        <location evidence="1">Membrane</location>
        <topology evidence="1">Multi-pass membrane protein</topology>
    </subcellularLocation>
</comment>
<dbReference type="InterPro" id="IPR006037">
    <property type="entry name" value="RCK_C"/>
</dbReference>
<protein>
    <submittedName>
        <fullName evidence="9">Di-and tricarboxylate transporter</fullName>
    </submittedName>
    <submittedName>
        <fullName evidence="10">TrkA-C domain protein</fullName>
    </submittedName>
</protein>
<proteinExistence type="predicted"/>
<evidence type="ECO:0000313" key="12">
    <source>
        <dbReference type="Proteomes" id="UP000183868"/>
    </source>
</evidence>
<name>H1XXJ0_CALAY</name>
<evidence type="ECO:0000313" key="9">
    <source>
        <dbReference type="EMBL" id="APF19203.1"/>
    </source>
</evidence>
<dbReference type="GO" id="GO:0008324">
    <property type="term" value="F:monoatomic cation transmembrane transporter activity"/>
    <property type="evidence" value="ECO:0007669"/>
    <property type="project" value="InterPro"/>
</dbReference>
<dbReference type="HOGENOM" id="CLU_005170_6_2_0"/>
<feature type="transmembrane region" description="Helical" evidence="7">
    <location>
        <begin position="478"/>
        <end position="499"/>
    </location>
</feature>
<evidence type="ECO:0000256" key="2">
    <source>
        <dbReference type="ARBA" id="ARBA00022448"/>
    </source>
</evidence>
<dbReference type="SUPFAM" id="SSF116726">
    <property type="entry name" value="TrkA C-terminal domain-like"/>
    <property type="match status" value="2"/>
</dbReference>
<feature type="transmembrane region" description="Helical" evidence="7">
    <location>
        <begin position="57"/>
        <end position="79"/>
    </location>
</feature>
<keyword evidence="6 7" id="KW-0472">Membrane</keyword>
<feature type="transmembrane region" description="Helical" evidence="7">
    <location>
        <begin position="571"/>
        <end position="591"/>
    </location>
</feature>
<keyword evidence="5 7" id="KW-1133">Transmembrane helix</keyword>
<keyword evidence="3 7" id="KW-0812">Transmembrane</keyword>
<evidence type="ECO:0000256" key="1">
    <source>
        <dbReference type="ARBA" id="ARBA00004141"/>
    </source>
</evidence>